<dbReference type="HOGENOM" id="CLU_1627161_0_0_1"/>
<name>A0A067SKT7_GALM3</name>
<evidence type="ECO:0000313" key="3">
    <source>
        <dbReference type="Proteomes" id="UP000027222"/>
    </source>
</evidence>
<feature type="compositionally biased region" description="Polar residues" evidence="1">
    <location>
        <begin position="57"/>
        <end position="73"/>
    </location>
</feature>
<accession>A0A067SKT7</accession>
<reference evidence="3" key="1">
    <citation type="journal article" date="2014" name="Proc. Natl. Acad. Sci. U.S.A.">
        <title>Extensive sampling of basidiomycete genomes demonstrates inadequacy of the white-rot/brown-rot paradigm for wood decay fungi.</title>
        <authorList>
            <person name="Riley R."/>
            <person name="Salamov A.A."/>
            <person name="Brown D.W."/>
            <person name="Nagy L.G."/>
            <person name="Floudas D."/>
            <person name="Held B.W."/>
            <person name="Levasseur A."/>
            <person name="Lombard V."/>
            <person name="Morin E."/>
            <person name="Otillar R."/>
            <person name="Lindquist E.A."/>
            <person name="Sun H."/>
            <person name="LaButti K.M."/>
            <person name="Schmutz J."/>
            <person name="Jabbour D."/>
            <person name="Luo H."/>
            <person name="Baker S.E."/>
            <person name="Pisabarro A.G."/>
            <person name="Walton J.D."/>
            <person name="Blanchette R.A."/>
            <person name="Henrissat B."/>
            <person name="Martin F."/>
            <person name="Cullen D."/>
            <person name="Hibbett D.S."/>
            <person name="Grigoriev I.V."/>
        </authorList>
    </citation>
    <scope>NUCLEOTIDE SEQUENCE [LARGE SCALE GENOMIC DNA]</scope>
    <source>
        <strain evidence="3">CBS 339.88</strain>
    </source>
</reference>
<proteinExistence type="predicted"/>
<dbReference type="AlphaFoldDB" id="A0A067SKT7"/>
<sequence length="163" mass="17855">MAFAAAVFLAAASQSRLQSQGIGLDSEPAENWDDDFEFQSLSASGAGMGMRRGRHAPQQQASSKPHGRSQSHAGGTADLRKLSVASSALSEDWDAEQGLSLSYGRAQCALRHGASVADSYGELGRRFRRRAKFAEEALFWGWGWFWLWLWVERESETEGGELG</sequence>
<organism evidence="2 3">
    <name type="scientific">Galerina marginata (strain CBS 339.88)</name>
    <dbReference type="NCBI Taxonomy" id="685588"/>
    <lineage>
        <taxon>Eukaryota</taxon>
        <taxon>Fungi</taxon>
        <taxon>Dikarya</taxon>
        <taxon>Basidiomycota</taxon>
        <taxon>Agaricomycotina</taxon>
        <taxon>Agaricomycetes</taxon>
        <taxon>Agaricomycetidae</taxon>
        <taxon>Agaricales</taxon>
        <taxon>Agaricineae</taxon>
        <taxon>Strophariaceae</taxon>
        <taxon>Galerina</taxon>
    </lineage>
</organism>
<feature type="region of interest" description="Disordered" evidence="1">
    <location>
        <begin position="45"/>
        <end position="75"/>
    </location>
</feature>
<evidence type="ECO:0000256" key="1">
    <source>
        <dbReference type="SAM" id="MobiDB-lite"/>
    </source>
</evidence>
<dbReference type="OrthoDB" id="3070441at2759"/>
<evidence type="ECO:0000313" key="2">
    <source>
        <dbReference type="EMBL" id="KDR71486.1"/>
    </source>
</evidence>
<keyword evidence="3" id="KW-1185">Reference proteome</keyword>
<gene>
    <name evidence="2" type="ORF">GALMADRAFT_229462</name>
</gene>
<dbReference type="Proteomes" id="UP000027222">
    <property type="component" value="Unassembled WGS sequence"/>
</dbReference>
<protein>
    <submittedName>
        <fullName evidence="2">Uncharacterized protein</fullName>
    </submittedName>
</protein>
<dbReference type="EMBL" id="KL142392">
    <property type="protein sequence ID" value="KDR71486.1"/>
    <property type="molecule type" value="Genomic_DNA"/>
</dbReference>